<name>A0AAD6FCZ3_9TELE</name>
<feature type="non-terminal residue" evidence="1">
    <location>
        <position position="1"/>
    </location>
</feature>
<keyword evidence="2" id="KW-1185">Reference proteome</keyword>
<evidence type="ECO:0000313" key="2">
    <source>
        <dbReference type="Proteomes" id="UP001219934"/>
    </source>
</evidence>
<sequence length="75" mass="8668">KTKTSQAYRPRRRQWPFFGRHGNRLLAYVKWRSFCSSTSCLLMPLRFGTFYVCAGGPTFNSIRSASKDSILRSSK</sequence>
<comment type="caution">
    <text evidence="1">The sequence shown here is derived from an EMBL/GenBank/DDBJ whole genome shotgun (WGS) entry which is preliminary data.</text>
</comment>
<organism evidence="1 2">
    <name type="scientific">Pogonophryne albipinna</name>
    <dbReference type="NCBI Taxonomy" id="1090488"/>
    <lineage>
        <taxon>Eukaryota</taxon>
        <taxon>Metazoa</taxon>
        <taxon>Chordata</taxon>
        <taxon>Craniata</taxon>
        <taxon>Vertebrata</taxon>
        <taxon>Euteleostomi</taxon>
        <taxon>Actinopterygii</taxon>
        <taxon>Neopterygii</taxon>
        <taxon>Teleostei</taxon>
        <taxon>Neoteleostei</taxon>
        <taxon>Acanthomorphata</taxon>
        <taxon>Eupercaria</taxon>
        <taxon>Perciformes</taxon>
        <taxon>Notothenioidei</taxon>
        <taxon>Pogonophryne</taxon>
    </lineage>
</organism>
<dbReference type="EMBL" id="JAPTMU010000016">
    <property type="protein sequence ID" value="KAJ4930404.1"/>
    <property type="molecule type" value="Genomic_DNA"/>
</dbReference>
<evidence type="ECO:0000313" key="1">
    <source>
        <dbReference type="EMBL" id="KAJ4930404.1"/>
    </source>
</evidence>
<reference evidence="1" key="1">
    <citation type="submission" date="2022-11" db="EMBL/GenBank/DDBJ databases">
        <title>Chromosome-level genome of Pogonophryne albipinna.</title>
        <authorList>
            <person name="Jo E."/>
        </authorList>
    </citation>
    <scope>NUCLEOTIDE SEQUENCE</scope>
    <source>
        <strain evidence="1">SGF0006</strain>
        <tissue evidence="1">Muscle</tissue>
    </source>
</reference>
<gene>
    <name evidence="1" type="ORF">JOQ06_019407</name>
</gene>
<protein>
    <submittedName>
        <fullName evidence="1">Uncharacterized protein</fullName>
    </submittedName>
</protein>
<dbReference type="Proteomes" id="UP001219934">
    <property type="component" value="Unassembled WGS sequence"/>
</dbReference>
<accession>A0AAD6FCZ3</accession>
<feature type="non-terminal residue" evidence="1">
    <location>
        <position position="75"/>
    </location>
</feature>
<proteinExistence type="predicted"/>
<dbReference type="AlphaFoldDB" id="A0AAD6FCZ3"/>